<dbReference type="InterPro" id="IPR041854">
    <property type="entry name" value="BFD-like_2Fe2S-bd_dom_sf"/>
</dbReference>
<feature type="domain" description="FAD dependent oxidoreductase" evidence="1">
    <location>
        <begin position="3"/>
        <end position="354"/>
    </location>
</feature>
<dbReference type="EMBL" id="JAOVQM010000008">
    <property type="protein sequence ID" value="MCV2232703.1"/>
    <property type="molecule type" value="Genomic_DNA"/>
</dbReference>
<gene>
    <name evidence="3" type="ORF">N7548_07715</name>
</gene>
<evidence type="ECO:0000313" key="3">
    <source>
        <dbReference type="EMBL" id="MCV2232703.1"/>
    </source>
</evidence>
<comment type="caution">
    <text evidence="3">The sequence shown here is derived from an EMBL/GenBank/DDBJ whole genome shotgun (WGS) entry which is preliminary data.</text>
</comment>
<sequence>MKDYIVIGSGIIGALITRTLSKYQVSVLVIDKENDISSHQTIANSAIIHSGHDPKPGSLKARLCVEGNAMYDTLEHELAIPLLRTGAYVVAHNNFEEQMLQELHQRAKQNGVLGTYFLSGDEARKVEPRLSETITKVLSLPSTKVTFPWEVSIHAISNAIKNGAEFKRNAHVISIKKVEDHFVLHLKDGTTLESKHVINAAGVMSDLIARMIEENPEFEIKPRKGEYFVLDRKAVGLFNHVIYPLPTKAGKGVLIVPQTHGNILLGPTSYEISDREDESTSREGMKYIKEHLKALSNQIPFDMIIRNFAGVRATSTYEDFYIQESKTYKGFYHVAGIDSPGLTAAPAIAKYLVEEVIRIDLPMKPDFDPIHQPIPLFHTLCDVQKQIEIQKHPKHGHLVCKCEKVTEQDIINAIHSPTGNDTIKGIKKRARAGAGLCQGGYCESEVLKIIARETKVKPNEVNYYAKNTPILVKETKTK</sequence>
<dbReference type="SUPFAM" id="SSF51905">
    <property type="entry name" value="FAD/NAD(P)-binding domain"/>
    <property type="match status" value="1"/>
</dbReference>
<dbReference type="Proteomes" id="UP001177160">
    <property type="component" value="Unassembled WGS sequence"/>
</dbReference>
<dbReference type="InterPro" id="IPR006076">
    <property type="entry name" value="FAD-dep_OxRdtase"/>
</dbReference>
<dbReference type="Pfam" id="PF01266">
    <property type="entry name" value="DAO"/>
    <property type="match status" value="1"/>
</dbReference>
<accession>A0ABT2Y7I1</accession>
<dbReference type="Pfam" id="PF04324">
    <property type="entry name" value="Fer2_BFD"/>
    <property type="match status" value="1"/>
</dbReference>
<protein>
    <submittedName>
        <fullName evidence="3">NAD(P)/FAD-dependent oxidoreductase</fullName>
    </submittedName>
</protein>
<dbReference type="InterPro" id="IPR052745">
    <property type="entry name" value="G3P_Oxidase/Oxidoreductase"/>
</dbReference>
<name>A0ABT2Y7I1_9MOLU</name>
<dbReference type="InterPro" id="IPR036188">
    <property type="entry name" value="FAD/NAD-bd_sf"/>
</dbReference>
<dbReference type="PANTHER" id="PTHR42720">
    <property type="entry name" value="GLYCEROL-3-PHOSPHATE DEHYDROGENASE"/>
    <property type="match status" value="1"/>
</dbReference>
<dbReference type="Gene3D" id="3.30.9.10">
    <property type="entry name" value="D-Amino Acid Oxidase, subunit A, domain 2"/>
    <property type="match status" value="1"/>
</dbReference>
<reference evidence="3" key="1">
    <citation type="submission" date="2022-09" db="EMBL/GenBank/DDBJ databases">
        <title>Novel Mycoplasma species identified in domestic and wild animals.</title>
        <authorList>
            <person name="Volokhov D.V."/>
            <person name="Furtak V.A."/>
            <person name="Zagorodnyaya T.A."/>
        </authorList>
    </citation>
    <scope>NUCLEOTIDE SEQUENCE</scope>
    <source>
        <strain evidence="3">Oakley</strain>
    </source>
</reference>
<keyword evidence="4" id="KW-1185">Reference proteome</keyword>
<feature type="domain" description="BFD-like [2Fe-2S]-binding" evidence="2">
    <location>
        <begin position="398"/>
        <end position="451"/>
    </location>
</feature>
<evidence type="ECO:0000259" key="1">
    <source>
        <dbReference type="Pfam" id="PF01266"/>
    </source>
</evidence>
<dbReference type="Gene3D" id="3.50.50.60">
    <property type="entry name" value="FAD/NAD(P)-binding domain"/>
    <property type="match status" value="1"/>
</dbReference>
<organism evidence="3 4">
    <name type="scientific">Paracholeplasma manati</name>
    <dbReference type="NCBI Taxonomy" id="591373"/>
    <lineage>
        <taxon>Bacteria</taxon>
        <taxon>Bacillati</taxon>
        <taxon>Mycoplasmatota</taxon>
        <taxon>Mollicutes</taxon>
        <taxon>Acholeplasmatales</taxon>
        <taxon>Acholeplasmataceae</taxon>
        <taxon>Paracholeplasma</taxon>
    </lineage>
</organism>
<dbReference type="Gene3D" id="1.10.10.1100">
    <property type="entry name" value="BFD-like [2Fe-2S]-binding domain"/>
    <property type="match status" value="1"/>
</dbReference>
<evidence type="ECO:0000259" key="2">
    <source>
        <dbReference type="Pfam" id="PF04324"/>
    </source>
</evidence>
<dbReference type="RefSeq" id="WP_263608892.1">
    <property type="nucleotide sequence ID" value="NZ_JAOVQM010000008.1"/>
</dbReference>
<proteinExistence type="predicted"/>
<dbReference type="CDD" id="cd19946">
    <property type="entry name" value="GlpA-like_Fer2_BFD-like"/>
    <property type="match status" value="1"/>
</dbReference>
<dbReference type="InterPro" id="IPR007419">
    <property type="entry name" value="BFD-like_2Fe2S-bd_dom"/>
</dbReference>
<evidence type="ECO:0000313" key="4">
    <source>
        <dbReference type="Proteomes" id="UP001177160"/>
    </source>
</evidence>
<dbReference type="PANTHER" id="PTHR42720:SF1">
    <property type="entry name" value="GLYCEROL 3-PHOSPHATE OXIDASE"/>
    <property type="match status" value="1"/>
</dbReference>